<dbReference type="Gene3D" id="3.40.630.30">
    <property type="match status" value="1"/>
</dbReference>
<dbReference type="PANTHER" id="PTHR13947">
    <property type="entry name" value="GNAT FAMILY N-ACETYLTRANSFERASE"/>
    <property type="match status" value="1"/>
</dbReference>
<keyword evidence="2" id="KW-0812">Transmembrane</keyword>
<reference evidence="4" key="1">
    <citation type="submission" date="2020-11" db="EMBL/GenBank/DDBJ databases">
        <authorList>
            <consortium name="DOE Joint Genome Institute"/>
            <person name="Ahrendt S."/>
            <person name="Riley R."/>
            <person name="Andreopoulos W."/>
            <person name="Labutti K."/>
            <person name="Pangilinan J."/>
            <person name="Ruiz-Duenas F.J."/>
            <person name="Barrasa J.M."/>
            <person name="Sanchez-Garcia M."/>
            <person name="Camarero S."/>
            <person name="Miyauchi S."/>
            <person name="Serrano A."/>
            <person name="Linde D."/>
            <person name="Babiker R."/>
            <person name="Drula E."/>
            <person name="Ayuso-Fernandez I."/>
            <person name="Pacheco R."/>
            <person name="Padilla G."/>
            <person name="Ferreira P."/>
            <person name="Barriuso J."/>
            <person name="Kellner H."/>
            <person name="Castanera R."/>
            <person name="Alfaro M."/>
            <person name="Ramirez L."/>
            <person name="Pisabarro A.G."/>
            <person name="Kuo A."/>
            <person name="Tritt A."/>
            <person name="Lipzen A."/>
            <person name="He G."/>
            <person name="Yan M."/>
            <person name="Ng V."/>
            <person name="Cullen D."/>
            <person name="Martin F."/>
            <person name="Rosso M.-N."/>
            <person name="Henrissat B."/>
            <person name="Hibbett D."/>
            <person name="Martinez A.T."/>
            <person name="Grigoriev I.V."/>
        </authorList>
    </citation>
    <scope>NUCLEOTIDE SEQUENCE</scope>
    <source>
        <strain evidence="4">CBS 247.69</strain>
    </source>
</reference>
<keyword evidence="1" id="KW-0808">Transferase</keyword>
<dbReference type="AlphaFoldDB" id="A0A9P5Y223"/>
<dbReference type="PANTHER" id="PTHR13947:SF37">
    <property type="entry name" value="LD18367P"/>
    <property type="match status" value="1"/>
</dbReference>
<organism evidence="4 5">
    <name type="scientific">Collybia nuda</name>
    <dbReference type="NCBI Taxonomy" id="64659"/>
    <lineage>
        <taxon>Eukaryota</taxon>
        <taxon>Fungi</taxon>
        <taxon>Dikarya</taxon>
        <taxon>Basidiomycota</taxon>
        <taxon>Agaricomycotina</taxon>
        <taxon>Agaricomycetes</taxon>
        <taxon>Agaricomycetidae</taxon>
        <taxon>Agaricales</taxon>
        <taxon>Tricholomatineae</taxon>
        <taxon>Clitocybaceae</taxon>
        <taxon>Collybia</taxon>
    </lineage>
</organism>
<dbReference type="CDD" id="cd04301">
    <property type="entry name" value="NAT_SF"/>
    <property type="match status" value="1"/>
</dbReference>
<dbReference type="PROSITE" id="PS51186">
    <property type="entry name" value="GNAT"/>
    <property type="match status" value="1"/>
</dbReference>
<keyword evidence="5" id="KW-1185">Reference proteome</keyword>
<protein>
    <submittedName>
        <fullName evidence="4">Acyl-CoA N-acyltransferase</fullName>
    </submittedName>
</protein>
<dbReference type="InterPro" id="IPR000182">
    <property type="entry name" value="GNAT_dom"/>
</dbReference>
<proteinExistence type="predicted"/>
<feature type="transmembrane region" description="Helical" evidence="2">
    <location>
        <begin position="49"/>
        <end position="70"/>
    </location>
</feature>
<dbReference type="Pfam" id="PF00583">
    <property type="entry name" value="Acetyltransf_1"/>
    <property type="match status" value="1"/>
</dbReference>
<feature type="domain" description="N-acetyltransferase" evidence="3">
    <location>
        <begin position="50"/>
        <end position="218"/>
    </location>
</feature>
<sequence length="218" mass="23972">MIAMSRFSPHTIGAHSFFAIGVIFLVLLLTQPRCVSETSFLGGGEDMPIMLLAAVAVTVASGVAEVWFWCYRRKIRHVFRVYVEDAHETDFQDIMGKFGLINCSGNPGSFLNGSSGFWVAEDGGEIVGFVGLDANVGEKGTAEVRRLVVSPYHHRRGVGTKLMDAVVQHAHMNGTVTLELITSDYNVGALSLYKKGGWQVRTKMRYAGIFLNVLRKDL</sequence>
<dbReference type="InterPro" id="IPR016181">
    <property type="entry name" value="Acyl_CoA_acyltransferase"/>
</dbReference>
<evidence type="ECO:0000313" key="5">
    <source>
        <dbReference type="Proteomes" id="UP000807353"/>
    </source>
</evidence>
<dbReference type="SUPFAM" id="SSF55729">
    <property type="entry name" value="Acyl-CoA N-acyltransferases (Nat)"/>
    <property type="match status" value="1"/>
</dbReference>
<evidence type="ECO:0000256" key="2">
    <source>
        <dbReference type="SAM" id="Phobius"/>
    </source>
</evidence>
<evidence type="ECO:0000256" key="1">
    <source>
        <dbReference type="ARBA" id="ARBA00022679"/>
    </source>
</evidence>
<keyword evidence="2" id="KW-1133">Transmembrane helix</keyword>
<keyword evidence="2" id="KW-0472">Membrane</keyword>
<dbReference type="Proteomes" id="UP000807353">
    <property type="component" value="Unassembled WGS sequence"/>
</dbReference>
<dbReference type="OrthoDB" id="41532at2759"/>
<dbReference type="GO" id="GO:0008080">
    <property type="term" value="F:N-acetyltransferase activity"/>
    <property type="evidence" value="ECO:0007669"/>
    <property type="project" value="InterPro"/>
</dbReference>
<accession>A0A9P5Y223</accession>
<evidence type="ECO:0000259" key="3">
    <source>
        <dbReference type="PROSITE" id="PS51186"/>
    </source>
</evidence>
<name>A0A9P5Y223_9AGAR</name>
<dbReference type="EMBL" id="MU150292">
    <property type="protein sequence ID" value="KAF9460859.1"/>
    <property type="molecule type" value="Genomic_DNA"/>
</dbReference>
<evidence type="ECO:0000313" key="4">
    <source>
        <dbReference type="EMBL" id="KAF9460859.1"/>
    </source>
</evidence>
<gene>
    <name evidence="4" type="ORF">BDZ94DRAFT_1264892</name>
</gene>
<feature type="transmembrane region" description="Helical" evidence="2">
    <location>
        <begin position="12"/>
        <end position="29"/>
    </location>
</feature>
<dbReference type="InterPro" id="IPR050769">
    <property type="entry name" value="NAT_camello-type"/>
</dbReference>
<comment type="caution">
    <text evidence="4">The sequence shown here is derived from an EMBL/GenBank/DDBJ whole genome shotgun (WGS) entry which is preliminary data.</text>
</comment>